<dbReference type="GO" id="GO:0046306">
    <property type="term" value="P:alkanesulfonate catabolic process"/>
    <property type="evidence" value="ECO:0007669"/>
    <property type="project" value="TreeGrafter"/>
</dbReference>
<keyword evidence="4" id="KW-0503">Monooxygenase</keyword>
<protein>
    <submittedName>
        <fullName evidence="6">LLM class F420-dependent oxidoreductase</fullName>
    </submittedName>
</protein>
<dbReference type="AlphaFoldDB" id="A0A937VZM7"/>
<dbReference type="PANTHER" id="PTHR42847:SF4">
    <property type="entry name" value="ALKANESULFONATE MONOOXYGENASE-RELATED"/>
    <property type="match status" value="1"/>
</dbReference>
<dbReference type="Pfam" id="PF00296">
    <property type="entry name" value="Bac_luciferase"/>
    <property type="match status" value="1"/>
</dbReference>
<evidence type="ECO:0000256" key="2">
    <source>
        <dbReference type="ARBA" id="ARBA00022643"/>
    </source>
</evidence>
<accession>A0A937VZM7</accession>
<name>A0A937VZM7_UNCTE</name>
<evidence type="ECO:0000256" key="4">
    <source>
        <dbReference type="ARBA" id="ARBA00023033"/>
    </source>
</evidence>
<dbReference type="Gene3D" id="3.20.20.30">
    <property type="entry name" value="Luciferase-like domain"/>
    <property type="match status" value="1"/>
</dbReference>
<keyword evidence="1" id="KW-0285">Flavoprotein</keyword>
<keyword evidence="3" id="KW-0560">Oxidoreductase</keyword>
<dbReference type="InterPro" id="IPR036661">
    <property type="entry name" value="Luciferase-like_sf"/>
</dbReference>
<dbReference type="GO" id="GO:0008726">
    <property type="term" value="F:alkanesulfonate monooxygenase activity"/>
    <property type="evidence" value="ECO:0007669"/>
    <property type="project" value="TreeGrafter"/>
</dbReference>
<proteinExistence type="predicted"/>
<dbReference type="NCBIfam" id="TIGR03619">
    <property type="entry name" value="F420_Rv2161c"/>
    <property type="match status" value="1"/>
</dbReference>
<reference evidence="6" key="1">
    <citation type="submission" date="2019-03" db="EMBL/GenBank/DDBJ databases">
        <title>Lake Tanganyika Metagenome-Assembled Genomes (MAGs).</title>
        <authorList>
            <person name="Tran P."/>
        </authorList>
    </citation>
    <scope>NUCLEOTIDE SEQUENCE</scope>
    <source>
        <strain evidence="6">K_DeepCast_65m_m2_066</strain>
    </source>
</reference>
<evidence type="ECO:0000256" key="1">
    <source>
        <dbReference type="ARBA" id="ARBA00022630"/>
    </source>
</evidence>
<dbReference type="SUPFAM" id="SSF51679">
    <property type="entry name" value="Bacterial luciferase-like"/>
    <property type="match status" value="1"/>
</dbReference>
<feature type="domain" description="Luciferase-like" evidence="5">
    <location>
        <begin position="16"/>
        <end position="222"/>
    </location>
</feature>
<dbReference type="InterPro" id="IPR019921">
    <property type="entry name" value="Lucif-like_OxRdtase_Rv2161c"/>
</dbReference>
<evidence type="ECO:0000259" key="5">
    <source>
        <dbReference type="Pfam" id="PF00296"/>
    </source>
</evidence>
<sequence>MKYGVNLINFGPGARSETLTQWAMLTETLGYHFLMTSDHVAITPDVGERYPAPFYEPFTTLGWLAGVTRRIEIGTTVIVLPYRNPLEVARMAANIDQMSGGRLLFGVGVGWAEKEFAVLGVPFQRRGALTDEYLAAIKTLWTQDVASFTGRYVTFQDVHTAPRPARVPHPPIWVGGASDAAMRRTIRYGDAWHPIRMRTDWLRDVGLPRLRQLAAQEGKPVPALCPRIRLRLSDTPFPEAERVAGEGSLEQIHADLAALQDLGAQYVLLDTFYGDVEATRHPETAWRMLTTLAEQVVDLADGTLR</sequence>
<keyword evidence="2" id="KW-0288">FMN</keyword>
<comment type="caution">
    <text evidence="6">The sequence shown here is derived from an EMBL/GenBank/DDBJ whole genome shotgun (WGS) entry which is preliminary data.</text>
</comment>
<organism evidence="6 7">
    <name type="scientific">Tectimicrobiota bacterium</name>
    <dbReference type="NCBI Taxonomy" id="2528274"/>
    <lineage>
        <taxon>Bacteria</taxon>
        <taxon>Pseudomonadati</taxon>
        <taxon>Nitrospinota/Tectimicrobiota group</taxon>
        <taxon>Candidatus Tectimicrobiota</taxon>
    </lineage>
</organism>
<dbReference type="Proteomes" id="UP000712673">
    <property type="component" value="Unassembled WGS sequence"/>
</dbReference>
<dbReference type="InterPro" id="IPR011251">
    <property type="entry name" value="Luciferase-like_dom"/>
</dbReference>
<evidence type="ECO:0000313" key="6">
    <source>
        <dbReference type="EMBL" id="MBM3223040.1"/>
    </source>
</evidence>
<evidence type="ECO:0000313" key="7">
    <source>
        <dbReference type="Proteomes" id="UP000712673"/>
    </source>
</evidence>
<dbReference type="PANTHER" id="PTHR42847">
    <property type="entry name" value="ALKANESULFONATE MONOOXYGENASE"/>
    <property type="match status" value="1"/>
</dbReference>
<dbReference type="InterPro" id="IPR050172">
    <property type="entry name" value="SsuD_RutA_monooxygenase"/>
</dbReference>
<dbReference type="EMBL" id="VGLS01000087">
    <property type="protein sequence ID" value="MBM3223040.1"/>
    <property type="molecule type" value="Genomic_DNA"/>
</dbReference>
<evidence type="ECO:0000256" key="3">
    <source>
        <dbReference type="ARBA" id="ARBA00023002"/>
    </source>
</evidence>
<gene>
    <name evidence="6" type="ORF">FJZ47_04455</name>
</gene>